<proteinExistence type="predicted"/>
<feature type="region of interest" description="Disordered" evidence="3">
    <location>
        <begin position="594"/>
        <end position="618"/>
    </location>
</feature>
<dbReference type="GO" id="GO:0005634">
    <property type="term" value="C:nucleus"/>
    <property type="evidence" value="ECO:0007669"/>
    <property type="project" value="UniProtKB-SubCell"/>
</dbReference>
<evidence type="ECO:0000313" key="6">
    <source>
        <dbReference type="EMBL" id="KAK7828108.1"/>
    </source>
</evidence>
<reference evidence="6 7" key="1">
    <citation type="journal article" date="2018" name="Sci. Data">
        <title>The draft genome sequence of cork oak.</title>
        <authorList>
            <person name="Ramos A.M."/>
            <person name="Usie A."/>
            <person name="Barbosa P."/>
            <person name="Barros P.M."/>
            <person name="Capote T."/>
            <person name="Chaves I."/>
            <person name="Simoes F."/>
            <person name="Abreu I."/>
            <person name="Carrasquinho I."/>
            <person name="Faro C."/>
            <person name="Guimaraes J.B."/>
            <person name="Mendonca D."/>
            <person name="Nobrega F."/>
            <person name="Rodrigues L."/>
            <person name="Saibo N.J.M."/>
            <person name="Varela M.C."/>
            <person name="Egas C."/>
            <person name="Matos J."/>
            <person name="Miguel C.M."/>
            <person name="Oliveira M.M."/>
            <person name="Ricardo C.P."/>
            <person name="Goncalves S."/>
        </authorList>
    </citation>
    <scope>NUCLEOTIDE SEQUENCE [LARGE SCALE GENOMIC DNA]</scope>
    <source>
        <strain evidence="7">cv. HL8</strain>
    </source>
</reference>
<comment type="subcellular location">
    <subcellularLocation>
        <location evidence="1">Nucleus</location>
    </subcellularLocation>
</comment>
<dbReference type="PROSITE" id="PS51294">
    <property type="entry name" value="HTH_MYB"/>
    <property type="match status" value="1"/>
</dbReference>
<comment type="caution">
    <text evidence="6">The sequence shown here is derived from an EMBL/GenBank/DDBJ whole genome shotgun (WGS) entry which is preliminary data.</text>
</comment>
<evidence type="ECO:0000313" key="7">
    <source>
        <dbReference type="Proteomes" id="UP000237347"/>
    </source>
</evidence>
<keyword evidence="2" id="KW-0539">Nucleus</keyword>
<feature type="region of interest" description="Disordered" evidence="3">
    <location>
        <begin position="630"/>
        <end position="655"/>
    </location>
</feature>
<dbReference type="Proteomes" id="UP000237347">
    <property type="component" value="Unassembled WGS sequence"/>
</dbReference>
<organism evidence="6 7">
    <name type="scientific">Quercus suber</name>
    <name type="common">Cork oak</name>
    <dbReference type="NCBI Taxonomy" id="58331"/>
    <lineage>
        <taxon>Eukaryota</taxon>
        <taxon>Viridiplantae</taxon>
        <taxon>Streptophyta</taxon>
        <taxon>Embryophyta</taxon>
        <taxon>Tracheophyta</taxon>
        <taxon>Spermatophyta</taxon>
        <taxon>Magnoliopsida</taxon>
        <taxon>eudicotyledons</taxon>
        <taxon>Gunneridae</taxon>
        <taxon>Pentapetalae</taxon>
        <taxon>rosids</taxon>
        <taxon>fabids</taxon>
        <taxon>Fagales</taxon>
        <taxon>Fagaceae</taxon>
        <taxon>Quercus</taxon>
    </lineage>
</organism>
<dbReference type="AlphaFoldDB" id="A0AAW0JM45"/>
<dbReference type="Gene3D" id="1.10.246.220">
    <property type="match status" value="1"/>
</dbReference>
<dbReference type="SUPFAM" id="SSF46689">
    <property type="entry name" value="Homeodomain-like"/>
    <property type="match status" value="1"/>
</dbReference>
<protein>
    <submittedName>
        <fullName evidence="6">Single myb histone 5</fullName>
    </submittedName>
</protein>
<evidence type="ECO:0000256" key="3">
    <source>
        <dbReference type="SAM" id="MobiDB-lite"/>
    </source>
</evidence>
<dbReference type="PANTHER" id="PTHR46993">
    <property type="entry name" value="MYB TRANSCRIPTION FACTOR"/>
    <property type="match status" value="1"/>
</dbReference>
<feature type="region of interest" description="Disordered" evidence="3">
    <location>
        <begin position="391"/>
        <end position="414"/>
    </location>
</feature>
<evidence type="ECO:0000256" key="2">
    <source>
        <dbReference type="ARBA" id="ARBA00023242"/>
    </source>
</evidence>
<dbReference type="Pfam" id="PF00249">
    <property type="entry name" value="Myb_DNA-binding"/>
    <property type="match status" value="1"/>
</dbReference>
<dbReference type="InterPro" id="IPR017930">
    <property type="entry name" value="Myb_dom"/>
</dbReference>
<dbReference type="PANTHER" id="PTHR46993:SF6">
    <property type="entry name" value="MYB TRANSCRIPTION FACTOR"/>
    <property type="match status" value="1"/>
</dbReference>
<dbReference type="InterPro" id="IPR009057">
    <property type="entry name" value="Homeodomain-like_sf"/>
</dbReference>
<feature type="compositionally biased region" description="Polar residues" evidence="3">
    <location>
        <begin position="595"/>
        <end position="615"/>
    </location>
</feature>
<sequence length="782" mass="86626">MDPDICRWISEFLMRSTAPDHVIKKVLQVLPVSGADSRFKKTVLLRTIRSEIADASVTETTLQTLELIEEMDRSEGVEIRDSLKAAYCAVAVECTVKYLLGSPDKHGEYFEAVKRVWRGRIGNLEKYGKTELVTDELTRWRDDLELALWEANTAKRLTKLNTRTEALRALRVFLGEAWALMGPSFLESAAALIEPSDLQNLSGDQMPANNAGGLAAATVEAAEPAAAAAVVAVVDSSNVGELGVEEEVGATHLEPTVNGEGSREMGVNDKPAGRGKEIHKGNVLPRCKHVAWHKRSKGGVRITEEVDTDASPSKYDSLPTTPEVNMIREALKSSSLELQAVVNDPLPDALHLSETIIADMVKKDKIHEPSVENQSGKDIDALNPSVDKGVAAQTTDSGCGNQSCIPQGNATRPSLMERNGTAHTYEWEDSIDGSPGGMTNRAGRPHLPSPKRKIVSPLKKYEVTKFVRRRRLKRWSLLEEDTLRTGVQKCKHVAWHKRSKGGVRITEEVDTDASPSKYDSLPTTPEVNMIREALKSSSLELQAVVNDPLPEALHLSETIIADMVKKDKIHEPSVENQSGKDIDALNPSVDKGVAAQTTDSGCGNQSCIPQGNATRPSLMERNGTAHTYEWEDSIDGSPGGMTNRAGRPHLPSPKRKIVSPLKKYEVTKFVRRRRLKRWSLLEEDTLRTGVQKYGKGNWKLILNSYRDIFDERTEVDLKDKWRNMTRIVSGKLLGEQLRLATEAARSFVRLGLHMQPTLLPYFTRPEFSSKSIWRKVLRLGIA</sequence>
<evidence type="ECO:0000259" key="4">
    <source>
        <dbReference type="PROSITE" id="PS50090"/>
    </source>
</evidence>
<dbReference type="EMBL" id="PKMF04000510">
    <property type="protein sequence ID" value="KAK7828108.1"/>
    <property type="molecule type" value="Genomic_DNA"/>
</dbReference>
<dbReference type="PROSITE" id="PS50090">
    <property type="entry name" value="MYB_LIKE"/>
    <property type="match status" value="1"/>
</dbReference>
<dbReference type="CDD" id="cd11660">
    <property type="entry name" value="SANT_TRF"/>
    <property type="match status" value="1"/>
</dbReference>
<feature type="compositionally biased region" description="Polar residues" evidence="3">
    <location>
        <begin position="392"/>
        <end position="412"/>
    </location>
</feature>
<feature type="compositionally biased region" description="Basic and acidic residues" evidence="3">
    <location>
        <begin position="261"/>
        <end position="279"/>
    </location>
</feature>
<keyword evidence="7" id="KW-1185">Reference proteome</keyword>
<feature type="region of interest" description="Disordered" evidence="3">
    <location>
        <begin position="255"/>
        <end position="279"/>
    </location>
</feature>
<evidence type="ECO:0000259" key="5">
    <source>
        <dbReference type="PROSITE" id="PS51294"/>
    </source>
</evidence>
<name>A0AAW0JM45_QUESU</name>
<feature type="domain" description="Myb-like" evidence="4">
    <location>
        <begin position="677"/>
        <end position="725"/>
    </location>
</feature>
<dbReference type="SMART" id="SM00717">
    <property type="entry name" value="SANT"/>
    <property type="match status" value="1"/>
</dbReference>
<evidence type="ECO:0000256" key="1">
    <source>
        <dbReference type="ARBA" id="ARBA00004123"/>
    </source>
</evidence>
<dbReference type="InterPro" id="IPR001005">
    <property type="entry name" value="SANT/Myb"/>
</dbReference>
<accession>A0AAW0JM45</accession>
<feature type="region of interest" description="Disordered" evidence="3">
    <location>
        <begin position="429"/>
        <end position="452"/>
    </location>
</feature>
<gene>
    <name evidence="6" type="primary">SMH5</name>
    <name evidence="6" type="ORF">CFP56_030516</name>
</gene>
<feature type="domain" description="HTH myb-type" evidence="5">
    <location>
        <begin position="677"/>
        <end position="729"/>
    </location>
</feature>